<proteinExistence type="predicted"/>
<keyword evidence="2" id="KW-1185">Reference proteome</keyword>
<dbReference type="EMBL" id="CM056810">
    <property type="protein sequence ID" value="KAJ8644161.1"/>
    <property type="molecule type" value="Genomic_DNA"/>
</dbReference>
<name>A0ACC2MEV6_PERAE</name>
<sequence>MDYSEEEREMDTSNTPFGEGNSSVHRISDDASFELALSPALLKEHKETVKIMLHEITHTLTSGNITQLAHCRRAANNIFSMNWAQLDIRPLKTIFDELFTYLESLRDLYSLGPTALFRQEDETLAALSTLRGSIERTRSMLADLERQRKLEAALLLFVQQQTKTPAIQQRHLTSGLRQFGCCSSFLAVANEKVLLYFLLANERVVAPLCSPLPGPFDIDLSSFAQSSRAVSSSITSNNTPSKRLSRTMMLSSLASNEDRCE</sequence>
<comment type="caution">
    <text evidence="1">The sequence shown here is derived from an EMBL/GenBank/DDBJ whole genome shotgun (WGS) entry which is preliminary data.</text>
</comment>
<accession>A0ACC2MEV6</accession>
<gene>
    <name evidence="1" type="ORF">MRB53_005909</name>
</gene>
<organism evidence="1 2">
    <name type="scientific">Persea americana</name>
    <name type="common">Avocado</name>
    <dbReference type="NCBI Taxonomy" id="3435"/>
    <lineage>
        <taxon>Eukaryota</taxon>
        <taxon>Viridiplantae</taxon>
        <taxon>Streptophyta</taxon>
        <taxon>Embryophyta</taxon>
        <taxon>Tracheophyta</taxon>
        <taxon>Spermatophyta</taxon>
        <taxon>Magnoliopsida</taxon>
        <taxon>Magnoliidae</taxon>
        <taxon>Laurales</taxon>
        <taxon>Lauraceae</taxon>
        <taxon>Persea</taxon>
    </lineage>
</organism>
<dbReference type="Proteomes" id="UP001234297">
    <property type="component" value="Chromosome 2"/>
</dbReference>
<evidence type="ECO:0000313" key="2">
    <source>
        <dbReference type="Proteomes" id="UP001234297"/>
    </source>
</evidence>
<reference evidence="1 2" key="1">
    <citation type="journal article" date="2022" name="Hortic Res">
        <title>A haplotype resolved chromosomal level avocado genome allows analysis of novel avocado genes.</title>
        <authorList>
            <person name="Nath O."/>
            <person name="Fletcher S.J."/>
            <person name="Hayward A."/>
            <person name="Shaw L.M."/>
            <person name="Masouleh A.K."/>
            <person name="Furtado A."/>
            <person name="Henry R.J."/>
            <person name="Mitter N."/>
        </authorList>
    </citation>
    <scope>NUCLEOTIDE SEQUENCE [LARGE SCALE GENOMIC DNA]</scope>
    <source>
        <strain evidence="2">cv. Hass</strain>
    </source>
</reference>
<evidence type="ECO:0000313" key="1">
    <source>
        <dbReference type="EMBL" id="KAJ8644161.1"/>
    </source>
</evidence>
<protein>
    <submittedName>
        <fullName evidence="1">Uncharacterized protein</fullName>
    </submittedName>
</protein>